<proteinExistence type="evidence at transcript level"/>
<organism evidence="1">
    <name type="scientific">Zea mays</name>
    <name type="common">Maize</name>
    <dbReference type="NCBI Taxonomy" id="4577"/>
    <lineage>
        <taxon>Eukaryota</taxon>
        <taxon>Viridiplantae</taxon>
        <taxon>Streptophyta</taxon>
        <taxon>Embryophyta</taxon>
        <taxon>Tracheophyta</taxon>
        <taxon>Spermatophyta</taxon>
        <taxon>Magnoliopsida</taxon>
        <taxon>Liliopsida</taxon>
        <taxon>Poales</taxon>
        <taxon>Poaceae</taxon>
        <taxon>PACMAD clade</taxon>
        <taxon>Panicoideae</taxon>
        <taxon>Andropogonodae</taxon>
        <taxon>Andropogoneae</taxon>
        <taxon>Tripsacinae</taxon>
        <taxon>Zea</taxon>
    </lineage>
</organism>
<protein>
    <submittedName>
        <fullName evidence="1">Uncharacterized protein</fullName>
    </submittedName>
</protein>
<reference evidence="1" key="1">
    <citation type="journal article" date="2009" name="PLoS Genet.">
        <title>Sequencing, mapping, and analysis of 27,455 maize full-length cDNAs.</title>
        <authorList>
            <person name="Soderlund C."/>
            <person name="Descour A."/>
            <person name="Kudrna D."/>
            <person name="Bomhoff M."/>
            <person name="Boyd L."/>
            <person name="Currie J."/>
            <person name="Angelova A."/>
            <person name="Collura K."/>
            <person name="Wissotski M."/>
            <person name="Ashley E."/>
            <person name="Morrow D."/>
            <person name="Fernandes J."/>
            <person name="Walbot V."/>
            <person name="Yu Y."/>
        </authorList>
    </citation>
    <scope>NUCLEOTIDE SEQUENCE</scope>
    <source>
        <strain evidence="1">B73</strain>
    </source>
</reference>
<dbReference type="EMBL" id="BT035023">
    <property type="protein sequence ID" value="ACF80028.1"/>
    <property type="molecule type" value="mRNA"/>
</dbReference>
<sequence>MILHASLFGLSLLGSLFPKCTCTLHSIPL</sequence>
<dbReference type="AlphaFoldDB" id="B4FD35"/>
<name>B4FD35_MAIZE</name>
<accession>B4FD35</accession>
<evidence type="ECO:0000313" key="1">
    <source>
        <dbReference type="EMBL" id="ACF80028.1"/>
    </source>
</evidence>